<dbReference type="RefSeq" id="WP_187747697.1">
    <property type="nucleotide sequence ID" value="NZ_CP060828.1"/>
</dbReference>
<feature type="transmembrane region" description="Helical" evidence="7">
    <location>
        <begin position="107"/>
        <end position="125"/>
    </location>
</feature>
<keyword evidence="4 7" id="KW-1133">Transmembrane helix</keyword>
<feature type="domain" description="Phage shock protein PspC N-terminal" evidence="8">
    <location>
        <begin position="35"/>
        <end position="89"/>
    </location>
</feature>
<dbReference type="EMBL" id="CP060828">
    <property type="protein sequence ID" value="QNP70687.1"/>
    <property type="molecule type" value="Genomic_DNA"/>
</dbReference>
<proteinExistence type="predicted"/>
<feature type="region of interest" description="Disordered" evidence="6">
    <location>
        <begin position="1"/>
        <end position="33"/>
    </location>
</feature>
<dbReference type="Proteomes" id="UP000516052">
    <property type="component" value="Chromosome"/>
</dbReference>
<feature type="transmembrane region" description="Helical" evidence="7">
    <location>
        <begin position="311"/>
        <end position="329"/>
    </location>
</feature>
<protein>
    <submittedName>
        <fullName evidence="9">PspC domain-containing protein</fullName>
    </submittedName>
</protein>
<dbReference type="InterPro" id="IPR007168">
    <property type="entry name" value="Phageshock_PspC_N"/>
</dbReference>
<reference evidence="9 10" key="1">
    <citation type="submission" date="2020-08" db="EMBL/GenBank/DDBJ databases">
        <title>A novel species.</title>
        <authorList>
            <person name="Gao J."/>
        </authorList>
    </citation>
    <scope>NUCLEOTIDE SEQUENCE [LARGE SCALE GENOMIC DNA]</scope>
    <source>
        <strain evidence="9 10">CRXT-G-22</strain>
    </source>
</reference>
<evidence type="ECO:0000256" key="3">
    <source>
        <dbReference type="ARBA" id="ARBA00022692"/>
    </source>
</evidence>
<evidence type="ECO:0000256" key="6">
    <source>
        <dbReference type="SAM" id="MobiDB-lite"/>
    </source>
</evidence>
<organism evidence="9 10">
    <name type="scientific">Streptomyces roseirectus</name>
    <dbReference type="NCBI Taxonomy" id="2768066"/>
    <lineage>
        <taxon>Bacteria</taxon>
        <taxon>Bacillati</taxon>
        <taxon>Actinomycetota</taxon>
        <taxon>Actinomycetes</taxon>
        <taxon>Kitasatosporales</taxon>
        <taxon>Streptomycetaceae</taxon>
        <taxon>Streptomyces</taxon>
    </lineage>
</organism>
<keyword evidence="5 7" id="KW-0472">Membrane</keyword>
<feature type="region of interest" description="Disordered" evidence="6">
    <location>
        <begin position="159"/>
        <end position="182"/>
    </location>
</feature>
<gene>
    <name evidence="9" type="ORF">IAG44_15450</name>
</gene>
<evidence type="ECO:0000256" key="7">
    <source>
        <dbReference type="SAM" id="Phobius"/>
    </source>
</evidence>
<evidence type="ECO:0000256" key="5">
    <source>
        <dbReference type="ARBA" id="ARBA00023136"/>
    </source>
</evidence>
<feature type="transmembrane region" description="Helical" evidence="7">
    <location>
        <begin position="287"/>
        <end position="305"/>
    </location>
</feature>
<feature type="transmembrane region" description="Helical" evidence="7">
    <location>
        <begin position="255"/>
        <end position="275"/>
    </location>
</feature>
<dbReference type="PANTHER" id="PTHR33885">
    <property type="entry name" value="PHAGE SHOCK PROTEIN C"/>
    <property type="match status" value="1"/>
</dbReference>
<dbReference type="Pfam" id="PF04024">
    <property type="entry name" value="PspC"/>
    <property type="match status" value="1"/>
</dbReference>
<evidence type="ECO:0000256" key="2">
    <source>
        <dbReference type="ARBA" id="ARBA00022475"/>
    </source>
</evidence>
<dbReference type="AlphaFoldDB" id="A0A7H0ID21"/>
<evidence type="ECO:0000313" key="10">
    <source>
        <dbReference type="Proteomes" id="UP000516052"/>
    </source>
</evidence>
<sequence>MADHEDAEPAKSAGEAGVTATAERPEPAGPGRLAFRRDRDHKLIAGVCAGLGRQCDMDPVIFRITLAVLSATGGVGLIFYGFAWLFVPYKDDGENEVRRLLTGRVDGQALAAVLFSLVGCGIFLSMLRNGGVFTFAAVLSLLLAGAGYWSRNRDTSETAPLTAQAAADAPPEPKAPPITATLPSWWRDPIVKDGTHVGGTGYLWGPGDTGAPDLGSITTVDLSGHRHQHAHPHRPAHSFHPRRHLPQATRGPRWIGGWLFFLSLGAGALVTRLTWDDHPLGTTLQAGLSATLIVLGLGIAVSSFLGRTGAGSLFLALVTAGLLAATTAVPKNITTHWFDTTWRPATTAQLQSFYELGTGQGTLDLSALGIAENTTARTDVNVGVGKVRVIVPRGATVRLTVDVGLGDIRLPGENQKDVDVEPGRHKELTLAPPAGATPAGTLVLSLDVGLGQAEVTRAAS</sequence>
<keyword evidence="2" id="KW-1003">Cell membrane</keyword>
<dbReference type="InterPro" id="IPR052027">
    <property type="entry name" value="PspC"/>
</dbReference>
<name>A0A7H0ID21_9ACTN</name>
<feature type="compositionally biased region" description="Low complexity" evidence="6">
    <location>
        <begin position="159"/>
        <end position="169"/>
    </location>
</feature>
<keyword evidence="3 7" id="KW-0812">Transmembrane</keyword>
<evidence type="ECO:0000259" key="8">
    <source>
        <dbReference type="Pfam" id="PF04024"/>
    </source>
</evidence>
<evidence type="ECO:0000256" key="1">
    <source>
        <dbReference type="ARBA" id="ARBA00004162"/>
    </source>
</evidence>
<dbReference type="PANTHER" id="PTHR33885:SF3">
    <property type="entry name" value="PHAGE SHOCK PROTEIN C"/>
    <property type="match status" value="1"/>
</dbReference>
<feature type="transmembrane region" description="Helical" evidence="7">
    <location>
        <begin position="60"/>
        <end position="87"/>
    </location>
</feature>
<evidence type="ECO:0000313" key="9">
    <source>
        <dbReference type="EMBL" id="QNP70687.1"/>
    </source>
</evidence>
<keyword evidence="10" id="KW-1185">Reference proteome</keyword>
<accession>A0A7H0ID21</accession>
<evidence type="ECO:0000256" key="4">
    <source>
        <dbReference type="ARBA" id="ARBA00022989"/>
    </source>
</evidence>
<comment type="subcellular location">
    <subcellularLocation>
        <location evidence="1">Cell membrane</location>
        <topology evidence="1">Single-pass membrane protein</topology>
    </subcellularLocation>
</comment>
<feature type="transmembrane region" description="Helical" evidence="7">
    <location>
        <begin position="132"/>
        <end position="150"/>
    </location>
</feature>
<dbReference type="GO" id="GO:0005886">
    <property type="term" value="C:plasma membrane"/>
    <property type="evidence" value="ECO:0007669"/>
    <property type="project" value="UniProtKB-SubCell"/>
</dbReference>
<dbReference type="KEGG" id="sroi:IAG44_15450"/>